<feature type="region of interest" description="Disordered" evidence="1">
    <location>
        <begin position="469"/>
        <end position="495"/>
    </location>
</feature>
<feature type="region of interest" description="Disordered" evidence="1">
    <location>
        <begin position="757"/>
        <end position="781"/>
    </location>
</feature>
<evidence type="ECO:0000259" key="2">
    <source>
        <dbReference type="PROSITE" id="PS50106"/>
    </source>
</evidence>
<feature type="compositionally biased region" description="Pro residues" evidence="1">
    <location>
        <begin position="709"/>
        <end position="722"/>
    </location>
</feature>
<dbReference type="STRING" id="2018661.A0A2A2L148"/>
<organism evidence="3 4">
    <name type="scientific">Diploscapter pachys</name>
    <dbReference type="NCBI Taxonomy" id="2018661"/>
    <lineage>
        <taxon>Eukaryota</taxon>
        <taxon>Metazoa</taxon>
        <taxon>Ecdysozoa</taxon>
        <taxon>Nematoda</taxon>
        <taxon>Chromadorea</taxon>
        <taxon>Rhabditida</taxon>
        <taxon>Rhabditina</taxon>
        <taxon>Rhabditomorpha</taxon>
        <taxon>Rhabditoidea</taxon>
        <taxon>Rhabditidae</taxon>
        <taxon>Diploscapter</taxon>
    </lineage>
</organism>
<dbReference type="EMBL" id="LIAE01007329">
    <property type="protein sequence ID" value="PAV79972.1"/>
    <property type="molecule type" value="Genomic_DNA"/>
</dbReference>
<feature type="domain" description="PDZ" evidence="2">
    <location>
        <begin position="323"/>
        <end position="394"/>
    </location>
</feature>
<dbReference type="Proteomes" id="UP000218231">
    <property type="component" value="Unassembled WGS sequence"/>
</dbReference>
<feature type="region of interest" description="Disordered" evidence="1">
    <location>
        <begin position="1111"/>
        <end position="1139"/>
    </location>
</feature>
<feature type="region of interest" description="Disordered" evidence="1">
    <location>
        <begin position="587"/>
        <end position="610"/>
    </location>
</feature>
<dbReference type="OrthoDB" id="5777582at2759"/>
<accession>A0A2A2L148</accession>
<feature type="compositionally biased region" description="Polar residues" evidence="1">
    <location>
        <begin position="1028"/>
        <end position="1059"/>
    </location>
</feature>
<feature type="compositionally biased region" description="Polar residues" evidence="1">
    <location>
        <begin position="835"/>
        <end position="848"/>
    </location>
</feature>
<feature type="region of interest" description="Disordered" evidence="1">
    <location>
        <begin position="662"/>
        <end position="728"/>
    </location>
</feature>
<feature type="compositionally biased region" description="Polar residues" evidence="1">
    <location>
        <begin position="1430"/>
        <end position="1441"/>
    </location>
</feature>
<keyword evidence="4" id="KW-1185">Reference proteome</keyword>
<gene>
    <name evidence="3" type="ORF">WR25_15594</name>
</gene>
<feature type="region of interest" description="Disordered" evidence="1">
    <location>
        <begin position="1207"/>
        <end position="1290"/>
    </location>
</feature>
<feature type="compositionally biased region" description="Polar residues" evidence="1">
    <location>
        <begin position="1120"/>
        <end position="1139"/>
    </location>
</feature>
<reference evidence="3 4" key="1">
    <citation type="journal article" date="2017" name="Curr. Biol.">
        <title>Genome architecture and evolution of a unichromosomal asexual nematode.</title>
        <authorList>
            <person name="Fradin H."/>
            <person name="Zegar C."/>
            <person name="Gutwein M."/>
            <person name="Lucas J."/>
            <person name="Kovtun M."/>
            <person name="Corcoran D."/>
            <person name="Baugh L.R."/>
            <person name="Kiontke K."/>
            <person name="Gunsalus K."/>
            <person name="Fitch D.H."/>
            <person name="Piano F."/>
        </authorList>
    </citation>
    <scope>NUCLEOTIDE SEQUENCE [LARGE SCALE GENOMIC DNA]</scope>
    <source>
        <strain evidence="3">PF1309</strain>
    </source>
</reference>
<dbReference type="EMBL" id="LIAE01007329">
    <property type="protein sequence ID" value="PAV79970.1"/>
    <property type="molecule type" value="Genomic_DNA"/>
</dbReference>
<feature type="compositionally biased region" description="Low complexity" evidence="1">
    <location>
        <begin position="1000"/>
        <end position="1011"/>
    </location>
</feature>
<feature type="compositionally biased region" description="Polar residues" evidence="1">
    <location>
        <begin position="1210"/>
        <end position="1239"/>
    </location>
</feature>
<dbReference type="InterPro" id="IPR021869">
    <property type="entry name" value="RNase_Zc3h12_NYN"/>
</dbReference>
<feature type="compositionally biased region" description="Low complexity" evidence="1">
    <location>
        <begin position="764"/>
        <end position="781"/>
    </location>
</feature>
<feature type="region of interest" description="Disordered" evidence="1">
    <location>
        <begin position="835"/>
        <end position="893"/>
    </location>
</feature>
<dbReference type="Pfam" id="PF11977">
    <property type="entry name" value="RNase_Zc3h12a"/>
    <property type="match status" value="1"/>
</dbReference>
<name>A0A2A2L148_9BILA</name>
<protein>
    <recommendedName>
        <fullName evidence="2">PDZ domain-containing protein</fullName>
    </recommendedName>
</protein>
<feature type="compositionally biased region" description="Polar residues" evidence="1">
    <location>
        <begin position="856"/>
        <end position="874"/>
    </location>
</feature>
<evidence type="ECO:0000313" key="3">
    <source>
        <dbReference type="EMBL" id="PAV79971.1"/>
    </source>
</evidence>
<sequence length="1482" mass="164800">MESALPIEHPDLCRFDDKFLQRRPEETFRYLVFDAPNIMHQAASFMQREPENNYMDEKAKRWGMKLELTEANEPPNVYGLLSLMRYFVFHDFDVVTFIPHKYTLPFATNFPHAIEALLESELAQICETNHYDDTLCIETAVRTNGTILSRDLFRDEKLREERLRHLLNGTNTVGYDFSRNLKWANTGRLLKHFKFDLWTKDYSGGGKNRTSDRDLLHSKFFACEGDDRYELSYEVREGWTREWRHEMLQLLDHLLCYSQQLFDKEHPEDDKESIEIFKSGFDEQNNSEDKEFTQEEVEAAKKRIREEEEEDWVNPMNVTLIGGPPWGVRLGPQEGTGRPIITRILPGGRADVEGVKLGDLVETINGEVVIGCEEAHTKMQAVNGQMKLRLHRIEGDFSRLQQQLYFPLQTGAPFLGGPIQLSRMARSESSFGYESAAGDFAGGVKSRTASSEDMAFRDDQREDFDEKTLTEDHPQVTGQQMHKSAQAKTATMSSYPAQTNSASATSASLPFYQTQSTANQQTFYGQNNGNGIQSQPRVFNPTTTPGPSSWPIRTQTYNDQTAEGDVEVPHRRSVASLRQAITDKLEMKSPNNNFGNRMRNRDTYEPTPPPWAKSVKVHEFNGIDENKPYLGKVLDGPVAPEKYFQGVLPPSQTVVHYKGQVVQPPIPQTPPKSTQPRPTSTIRIQPTVTTMPVNREPNGQVTQPNQSNQPPPPTPSHRPVPFNPSTSTYIVPYTSTSSVNASAHNSATTMTTFANGNGPAMTQSFPSPSSSSSVVPSPRPSILSVQQGDLHYSYSLNDPRIIALEDLDDAASMISSSFSAFGDSSEVAGFTTPATVQQKQAGQMNATQEEQKSETQKAPTNNSEQVAEKQTTNGNGNGVQKEEEEEEVKLPPSSLFAQDIILTPFGKLNEPVVQPPTEQKTDNAAAAAAESKDGGSAVPPVPLQRGSSNGSMDLESSELLLKSRSPAPFSAYSSASPDHIGTIRKRQHSPVKLNLNDTTSSSEAISPAAPIDGRSNDSGYEGSAMRSPPQQQKTFDGQSVNGSSGLCEAQSSGNVTQSDSRMDFSSRPDSFLSTSTFETTEDAAKSPPNADLNGSSSSFAAALRSVPQSDANFAPRSNLDEQWSAKSTVSAQIPSGEGSNTFELQSMQTEIENLAHILAEDSDKKAKAEGQEDMTQWYKSMFNKMHRIDPHFDDPSVLRYQQRRDGFTHPSAQSEPLSQSQLHSSTRPLTPSTHVTQPTRIEVEVTPRRARSVGRVIEPQEATGAKPGPSSASTLSNISSIIPNSSPNNSPSPNLFALERLRTTHFHLPSYKFRFDSTRPIRCTSSACGYSPHCQTSSLSPLPPGGRCARCGRPTKDPTFEEIEQVYEQMARNSIAKRKGRLEATVALQCMSERLDATAAELEQFIERLEECAWRRNGRSKSEYSFRPFPQSTNKNPLTFTSRDRQPFLPIHRNDERPTFEVLRPSPIGKRTRKISIKINKK</sequence>
<feature type="region of interest" description="Disordered" evidence="1">
    <location>
        <begin position="1423"/>
        <end position="1443"/>
    </location>
</feature>
<dbReference type="InterPro" id="IPR036034">
    <property type="entry name" value="PDZ_sf"/>
</dbReference>
<proteinExistence type="predicted"/>
<dbReference type="PROSITE" id="PS50106">
    <property type="entry name" value="PDZ"/>
    <property type="match status" value="1"/>
</dbReference>
<feature type="compositionally biased region" description="Low complexity" evidence="1">
    <location>
        <begin position="1270"/>
        <end position="1290"/>
    </location>
</feature>
<comment type="caution">
    <text evidence="3">The sequence shown here is derived from an EMBL/GenBank/DDBJ whole genome shotgun (WGS) entry which is preliminary data.</text>
</comment>
<dbReference type="EMBL" id="LIAE01007329">
    <property type="protein sequence ID" value="PAV79971.1"/>
    <property type="molecule type" value="Genomic_DNA"/>
</dbReference>
<dbReference type="Gene3D" id="2.30.42.10">
    <property type="match status" value="1"/>
</dbReference>
<dbReference type="Gene3D" id="3.40.50.11980">
    <property type="match status" value="1"/>
</dbReference>
<feature type="region of interest" description="Disordered" evidence="1">
    <location>
        <begin position="908"/>
        <end position="955"/>
    </location>
</feature>
<feature type="compositionally biased region" description="Polar residues" evidence="1">
    <location>
        <begin position="677"/>
        <end position="692"/>
    </location>
</feature>
<dbReference type="SMART" id="SM00228">
    <property type="entry name" value="PDZ"/>
    <property type="match status" value="1"/>
</dbReference>
<feature type="region of interest" description="Disordered" evidence="1">
    <location>
        <begin position="970"/>
        <end position="1096"/>
    </location>
</feature>
<evidence type="ECO:0000256" key="1">
    <source>
        <dbReference type="SAM" id="MobiDB-lite"/>
    </source>
</evidence>
<dbReference type="EMBL" id="LIAE01007329">
    <property type="protein sequence ID" value="PAV79969.1"/>
    <property type="molecule type" value="Genomic_DNA"/>
</dbReference>
<dbReference type="InterPro" id="IPR001478">
    <property type="entry name" value="PDZ"/>
</dbReference>
<feature type="compositionally biased region" description="Polar residues" evidence="1">
    <location>
        <begin position="476"/>
        <end position="495"/>
    </location>
</feature>
<dbReference type="SUPFAM" id="SSF50156">
    <property type="entry name" value="PDZ domain-like"/>
    <property type="match status" value="1"/>
</dbReference>
<evidence type="ECO:0000313" key="4">
    <source>
        <dbReference type="Proteomes" id="UP000218231"/>
    </source>
</evidence>